<dbReference type="Proteomes" id="UP000008866">
    <property type="component" value="Unassembled WGS sequence"/>
</dbReference>
<dbReference type="HOGENOM" id="CLU_2291013_0_0_1"/>
<dbReference type="GeneID" id="9523959"/>
<keyword evidence="3" id="KW-1185">Reference proteome</keyword>
<proteinExistence type="predicted"/>
<dbReference type="RefSeq" id="XP_003016051.1">
    <property type="nucleotide sequence ID" value="XM_003016005.1"/>
</dbReference>
<dbReference type="EMBL" id="ABSU01000003">
    <property type="protein sequence ID" value="EFE35406.1"/>
    <property type="molecule type" value="Genomic_DNA"/>
</dbReference>
<name>D4AMJ5_ARTBC</name>
<accession>D4AMJ5</accession>
<dbReference type="AlphaFoldDB" id="D4AMJ5"/>
<comment type="caution">
    <text evidence="2">The sequence shown here is derived from an EMBL/GenBank/DDBJ whole genome shotgun (WGS) entry which is preliminary data.</text>
</comment>
<protein>
    <recommendedName>
        <fullName evidence="4">Secreted protein</fullName>
    </recommendedName>
</protein>
<feature type="signal peptide" evidence="1">
    <location>
        <begin position="1"/>
        <end position="23"/>
    </location>
</feature>
<keyword evidence="1" id="KW-0732">Signal</keyword>
<evidence type="ECO:0008006" key="4">
    <source>
        <dbReference type="Google" id="ProtNLM"/>
    </source>
</evidence>
<evidence type="ECO:0000313" key="2">
    <source>
        <dbReference type="EMBL" id="EFE35406.1"/>
    </source>
</evidence>
<feature type="chain" id="PRO_5003053531" description="Secreted protein" evidence="1">
    <location>
        <begin position="24"/>
        <end position="101"/>
    </location>
</feature>
<evidence type="ECO:0000256" key="1">
    <source>
        <dbReference type="SAM" id="SignalP"/>
    </source>
</evidence>
<evidence type="ECO:0000313" key="3">
    <source>
        <dbReference type="Proteomes" id="UP000008866"/>
    </source>
</evidence>
<sequence length="101" mass="11381">MSSMSFHLTALSILYLLYNKACSMPGRRAEKPDSPETKTKKKRKNLLRFSLPLLLPLFLSSSSSSFSVSILFHFDCAASLREKKSPPFFVRPSIVCIDVSH</sequence>
<reference evidence="3" key="1">
    <citation type="journal article" date="2011" name="Genome Biol.">
        <title>Comparative and functional genomics provide insights into the pathogenicity of dermatophytic fungi.</title>
        <authorList>
            <person name="Burmester A."/>
            <person name="Shelest E."/>
            <person name="Gloeckner G."/>
            <person name="Heddergott C."/>
            <person name="Schindler S."/>
            <person name="Staib P."/>
            <person name="Heidel A."/>
            <person name="Felder M."/>
            <person name="Petzold A."/>
            <person name="Szafranski K."/>
            <person name="Feuermann M."/>
            <person name="Pedruzzi I."/>
            <person name="Priebe S."/>
            <person name="Groth M."/>
            <person name="Winkler R."/>
            <person name="Li W."/>
            <person name="Kniemeyer O."/>
            <person name="Schroeckh V."/>
            <person name="Hertweck C."/>
            <person name="Hube B."/>
            <person name="White T.C."/>
            <person name="Platzer M."/>
            <person name="Guthke R."/>
            <person name="Heitman J."/>
            <person name="Woestemeyer J."/>
            <person name="Zipfel P.F."/>
            <person name="Monod M."/>
            <person name="Brakhage A.A."/>
        </authorList>
    </citation>
    <scope>NUCLEOTIDE SEQUENCE [LARGE SCALE GENOMIC DNA]</scope>
    <source>
        <strain evidence="3">ATCC MYA-4681 / CBS 112371</strain>
    </source>
</reference>
<dbReference type="KEGG" id="abe:ARB_05448"/>
<gene>
    <name evidence="2" type="ORF">ARB_05448</name>
</gene>
<organism evidence="2 3">
    <name type="scientific">Arthroderma benhamiae (strain ATCC MYA-4681 / CBS 112371)</name>
    <name type="common">Trichophyton mentagrophytes</name>
    <dbReference type="NCBI Taxonomy" id="663331"/>
    <lineage>
        <taxon>Eukaryota</taxon>
        <taxon>Fungi</taxon>
        <taxon>Dikarya</taxon>
        <taxon>Ascomycota</taxon>
        <taxon>Pezizomycotina</taxon>
        <taxon>Eurotiomycetes</taxon>
        <taxon>Eurotiomycetidae</taxon>
        <taxon>Onygenales</taxon>
        <taxon>Arthrodermataceae</taxon>
        <taxon>Trichophyton</taxon>
    </lineage>
</organism>